<dbReference type="GO" id="GO:0047982">
    <property type="term" value="F:homocysteine desulfhydrase activity"/>
    <property type="evidence" value="ECO:0007669"/>
    <property type="project" value="UniProtKB-EC"/>
</dbReference>
<evidence type="ECO:0000256" key="2">
    <source>
        <dbReference type="ARBA" id="ARBA00009077"/>
    </source>
</evidence>
<organism evidence="10 11">
    <name type="scientific">Salinispora arenicola</name>
    <dbReference type="NCBI Taxonomy" id="168697"/>
    <lineage>
        <taxon>Bacteria</taxon>
        <taxon>Bacillati</taxon>
        <taxon>Actinomycetota</taxon>
        <taxon>Actinomycetes</taxon>
        <taxon>Micromonosporales</taxon>
        <taxon>Micromonosporaceae</taxon>
        <taxon>Salinispora</taxon>
    </lineage>
</organism>
<dbReference type="GO" id="GO:0019346">
    <property type="term" value="P:transsulfuration"/>
    <property type="evidence" value="ECO:0007669"/>
    <property type="project" value="InterPro"/>
</dbReference>
<dbReference type="SUPFAM" id="SSF53383">
    <property type="entry name" value="PLP-dependent transferases"/>
    <property type="match status" value="1"/>
</dbReference>
<dbReference type="GO" id="GO:0005737">
    <property type="term" value="C:cytoplasm"/>
    <property type="evidence" value="ECO:0007669"/>
    <property type="project" value="TreeGrafter"/>
</dbReference>
<dbReference type="Proteomes" id="UP000315983">
    <property type="component" value="Unassembled WGS sequence"/>
</dbReference>
<evidence type="ECO:0000313" key="11">
    <source>
        <dbReference type="Proteomes" id="UP000315983"/>
    </source>
</evidence>
<gene>
    <name evidence="10" type="ORF">FB564_4161</name>
</gene>
<dbReference type="GO" id="GO:0018826">
    <property type="term" value="F:methionine gamma-lyase activity"/>
    <property type="evidence" value="ECO:0007669"/>
    <property type="project" value="UniProtKB-EC"/>
</dbReference>
<comment type="similarity">
    <text evidence="2 9">Belongs to the trans-sulfuration enzymes family.</text>
</comment>
<dbReference type="EC" id="4.4.1.2" evidence="4"/>
<comment type="caution">
    <text evidence="10">The sequence shown here is derived from an EMBL/GenBank/DDBJ whole genome shotgun (WGS) entry which is preliminary data.</text>
</comment>
<accession>A0A542XTE0</accession>
<dbReference type="Gene3D" id="3.90.1150.10">
    <property type="entry name" value="Aspartate Aminotransferase, domain 1"/>
    <property type="match status" value="1"/>
</dbReference>
<sequence>MSGVRFDTRLVHGGRRPATGTGDVVPPIHLSTTYERRVQDEPRYFYGRGENPSREELEECLAGLEAARFATVFSSGQAAAATVLALVRPGQCVVSADDVYAGTDALFDLAACVGVRVRYADLTTPEGIAAALADPDVALVWVETPTNPLLTVVDVVEVCRRARERGARVVVDNTFASPVLQQPLALGADVSLYSTTKSVAGHADVLGGALVYQDPRLHAAVRSHRTVAGNVPGGLDCFLVRRGLYTLSLRVHRQVASAGRLVERLRASPLVGAVHYPGLPDHPQHAVAQAQMSAAGAIVSFDYHGGRAVELLDRFALFTCGVSLGSVHSLVECPALMTHRLVPAEVRARRGIGESLIRLSVGIEDSDDLVDDLSRALADGV</sequence>
<feature type="modified residue" description="N6-(pyridoxal phosphate)lysine" evidence="8">
    <location>
        <position position="197"/>
    </location>
</feature>
<dbReference type="InterPro" id="IPR015424">
    <property type="entry name" value="PyrdxlP-dep_Trfase"/>
</dbReference>
<comment type="cofactor">
    <cofactor evidence="1 9">
        <name>pyridoxal 5'-phosphate</name>
        <dbReference type="ChEBI" id="CHEBI:597326"/>
    </cofactor>
</comment>
<evidence type="ECO:0000313" key="10">
    <source>
        <dbReference type="EMBL" id="TQL38943.1"/>
    </source>
</evidence>
<dbReference type="GO" id="GO:0004123">
    <property type="term" value="F:cystathionine gamma-lyase activity"/>
    <property type="evidence" value="ECO:0007669"/>
    <property type="project" value="TreeGrafter"/>
</dbReference>
<dbReference type="PANTHER" id="PTHR11808">
    <property type="entry name" value="TRANS-SULFURATION ENZYME FAMILY MEMBER"/>
    <property type="match status" value="1"/>
</dbReference>
<protein>
    <recommendedName>
        <fullName evidence="4">homocysteine desulfhydrase</fullName>
        <ecNumber evidence="4">4.4.1.2</ecNumber>
    </recommendedName>
    <alternativeName>
        <fullName evidence="5">Homocysteine desulfhydrase</fullName>
    </alternativeName>
</protein>
<name>A0A542XTE0_SALAC</name>
<evidence type="ECO:0000256" key="4">
    <source>
        <dbReference type="ARBA" id="ARBA00047175"/>
    </source>
</evidence>
<dbReference type="Pfam" id="PF01053">
    <property type="entry name" value="Cys_Met_Meta_PP"/>
    <property type="match status" value="1"/>
</dbReference>
<keyword evidence="10" id="KW-0456">Lyase</keyword>
<comment type="catalytic activity">
    <reaction evidence="7">
        <text>L-methionine + H2O = methanethiol + 2-oxobutanoate + NH4(+)</text>
        <dbReference type="Rhea" id="RHEA:23800"/>
        <dbReference type="ChEBI" id="CHEBI:15377"/>
        <dbReference type="ChEBI" id="CHEBI:16007"/>
        <dbReference type="ChEBI" id="CHEBI:16763"/>
        <dbReference type="ChEBI" id="CHEBI:28938"/>
        <dbReference type="ChEBI" id="CHEBI:57844"/>
        <dbReference type="EC" id="4.4.1.11"/>
    </reaction>
    <physiologicalReaction direction="left-to-right" evidence="7">
        <dbReference type="Rhea" id="RHEA:23801"/>
    </physiologicalReaction>
</comment>
<dbReference type="AlphaFoldDB" id="A0A542XTE0"/>
<dbReference type="PANTHER" id="PTHR11808:SF15">
    <property type="entry name" value="CYSTATHIONINE GAMMA-LYASE"/>
    <property type="match status" value="1"/>
</dbReference>
<evidence type="ECO:0000256" key="6">
    <source>
        <dbReference type="ARBA" id="ARBA00048780"/>
    </source>
</evidence>
<proteinExistence type="inferred from homology"/>
<dbReference type="InterPro" id="IPR000277">
    <property type="entry name" value="Cys/Met-Metab_PyrdxlP-dep_enz"/>
</dbReference>
<dbReference type="InterPro" id="IPR015421">
    <property type="entry name" value="PyrdxlP-dep_Trfase_major"/>
</dbReference>
<evidence type="ECO:0000256" key="8">
    <source>
        <dbReference type="PIRSR" id="PIRSR001434-2"/>
    </source>
</evidence>
<dbReference type="Gene3D" id="3.40.640.10">
    <property type="entry name" value="Type I PLP-dependent aspartate aminotransferase-like (Major domain)"/>
    <property type="match status" value="1"/>
</dbReference>
<evidence type="ECO:0000256" key="9">
    <source>
        <dbReference type="RuleBase" id="RU362118"/>
    </source>
</evidence>
<keyword evidence="3 8" id="KW-0663">Pyridoxal phosphate</keyword>
<dbReference type="GO" id="GO:0030170">
    <property type="term" value="F:pyridoxal phosphate binding"/>
    <property type="evidence" value="ECO:0007669"/>
    <property type="project" value="InterPro"/>
</dbReference>
<evidence type="ECO:0000256" key="3">
    <source>
        <dbReference type="ARBA" id="ARBA00022898"/>
    </source>
</evidence>
<dbReference type="PIRSF" id="PIRSF001434">
    <property type="entry name" value="CGS"/>
    <property type="match status" value="1"/>
</dbReference>
<evidence type="ECO:0000256" key="7">
    <source>
        <dbReference type="ARBA" id="ARBA00052699"/>
    </source>
</evidence>
<dbReference type="GO" id="GO:0019343">
    <property type="term" value="P:cysteine biosynthetic process via cystathionine"/>
    <property type="evidence" value="ECO:0007669"/>
    <property type="project" value="TreeGrafter"/>
</dbReference>
<evidence type="ECO:0000256" key="1">
    <source>
        <dbReference type="ARBA" id="ARBA00001933"/>
    </source>
</evidence>
<dbReference type="InterPro" id="IPR015422">
    <property type="entry name" value="PyrdxlP-dep_Trfase_small"/>
</dbReference>
<dbReference type="FunFam" id="3.40.640.10:FF:000046">
    <property type="entry name" value="Cystathionine gamma-lyase"/>
    <property type="match status" value="1"/>
</dbReference>
<reference evidence="10 11" key="1">
    <citation type="submission" date="2019-06" db="EMBL/GenBank/DDBJ databases">
        <title>Sequencing the genomes of 1000 actinobacteria strains.</title>
        <authorList>
            <person name="Klenk H.-P."/>
        </authorList>
    </citation>
    <scope>NUCLEOTIDE SEQUENCE [LARGE SCALE GENOMIC DNA]</scope>
    <source>
        <strain evidence="10 11">DSM 44819</strain>
    </source>
</reference>
<evidence type="ECO:0000256" key="5">
    <source>
        <dbReference type="ARBA" id="ARBA00047199"/>
    </source>
</evidence>
<comment type="catalytic activity">
    <reaction evidence="6">
        <text>L-homocysteine + H2O = 2-oxobutanoate + hydrogen sulfide + NH4(+) + H(+)</text>
        <dbReference type="Rhea" id="RHEA:14501"/>
        <dbReference type="ChEBI" id="CHEBI:15377"/>
        <dbReference type="ChEBI" id="CHEBI:15378"/>
        <dbReference type="ChEBI" id="CHEBI:16763"/>
        <dbReference type="ChEBI" id="CHEBI:28938"/>
        <dbReference type="ChEBI" id="CHEBI:29919"/>
        <dbReference type="ChEBI" id="CHEBI:58199"/>
        <dbReference type="EC" id="4.4.1.2"/>
    </reaction>
    <physiologicalReaction direction="left-to-right" evidence="6">
        <dbReference type="Rhea" id="RHEA:14502"/>
    </physiologicalReaction>
</comment>
<dbReference type="EMBL" id="VFOL01000001">
    <property type="protein sequence ID" value="TQL38943.1"/>
    <property type="molecule type" value="Genomic_DNA"/>
</dbReference>